<evidence type="ECO:0000256" key="7">
    <source>
        <dbReference type="ARBA" id="ARBA00022741"/>
    </source>
</evidence>
<evidence type="ECO:0000313" key="12">
    <source>
        <dbReference type="Proteomes" id="UP000298030"/>
    </source>
</evidence>
<keyword evidence="6" id="KW-0545">Nucleotide biosynthesis</keyword>
<dbReference type="PANTHER" id="PTHR10344">
    <property type="entry name" value="THYMIDYLATE KINASE"/>
    <property type="match status" value="1"/>
</dbReference>
<dbReference type="InterPro" id="IPR018094">
    <property type="entry name" value="Thymidylate_kinase"/>
</dbReference>
<evidence type="ECO:0000256" key="5">
    <source>
        <dbReference type="ARBA" id="ARBA00022679"/>
    </source>
</evidence>
<evidence type="ECO:0000259" key="10">
    <source>
        <dbReference type="Pfam" id="PF02223"/>
    </source>
</evidence>
<reference evidence="11 12" key="1">
    <citation type="journal article" date="2019" name="Nat. Ecol. Evol.">
        <title>Megaphylogeny resolves global patterns of mushroom evolution.</title>
        <authorList>
            <person name="Varga T."/>
            <person name="Krizsan K."/>
            <person name="Foldi C."/>
            <person name="Dima B."/>
            <person name="Sanchez-Garcia M."/>
            <person name="Sanchez-Ramirez S."/>
            <person name="Szollosi G.J."/>
            <person name="Szarkandi J.G."/>
            <person name="Papp V."/>
            <person name="Albert L."/>
            <person name="Andreopoulos W."/>
            <person name="Angelini C."/>
            <person name="Antonin V."/>
            <person name="Barry K.W."/>
            <person name="Bougher N.L."/>
            <person name="Buchanan P."/>
            <person name="Buyck B."/>
            <person name="Bense V."/>
            <person name="Catcheside P."/>
            <person name="Chovatia M."/>
            <person name="Cooper J."/>
            <person name="Damon W."/>
            <person name="Desjardin D."/>
            <person name="Finy P."/>
            <person name="Geml J."/>
            <person name="Haridas S."/>
            <person name="Hughes K."/>
            <person name="Justo A."/>
            <person name="Karasinski D."/>
            <person name="Kautmanova I."/>
            <person name="Kiss B."/>
            <person name="Kocsube S."/>
            <person name="Kotiranta H."/>
            <person name="LaButti K.M."/>
            <person name="Lechner B.E."/>
            <person name="Liimatainen K."/>
            <person name="Lipzen A."/>
            <person name="Lukacs Z."/>
            <person name="Mihaltcheva S."/>
            <person name="Morgado L.N."/>
            <person name="Niskanen T."/>
            <person name="Noordeloos M.E."/>
            <person name="Ohm R.A."/>
            <person name="Ortiz-Santana B."/>
            <person name="Ovrebo C."/>
            <person name="Racz N."/>
            <person name="Riley R."/>
            <person name="Savchenko A."/>
            <person name="Shiryaev A."/>
            <person name="Soop K."/>
            <person name="Spirin V."/>
            <person name="Szebenyi C."/>
            <person name="Tomsovsky M."/>
            <person name="Tulloss R.E."/>
            <person name="Uehling J."/>
            <person name="Grigoriev I.V."/>
            <person name="Vagvolgyi C."/>
            <person name="Papp T."/>
            <person name="Martin F.M."/>
            <person name="Miettinen O."/>
            <person name="Hibbett D.S."/>
            <person name="Nagy L.G."/>
        </authorList>
    </citation>
    <scope>NUCLEOTIDE SEQUENCE [LARGE SCALE GENOMIC DNA]</scope>
    <source>
        <strain evidence="11 12">FP101781</strain>
    </source>
</reference>
<dbReference type="Proteomes" id="UP000298030">
    <property type="component" value="Unassembled WGS sequence"/>
</dbReference>
<dbReference type="GO" id="GO:0006227">
    <property type="term" value="P:dUDP biosynthetic process"/>
    <property type="evidence" value="ECO:0007669"/>
    <property type="project" value="TreeGrafter"/>
</dbReference>
<dbReference type="OrthoDB" id="425602at2759"/>
<evidence type="ECO:0000313" key="11">
    <source>
        <dbReference type="EMBL" id="TEB29328.1"/>
    </source>
</evidence>
<keyword evidence="8 11" id="KW-0418">Kinase</keyword>
<dbReference type="STRING" id="71717.A0A4Y7T5V2"/>
<accession>A0A4Y7T5V2</accession>
<evidence type="ECO:0000256" key="3">
    <source>
        <dbReference type="ARBA" id="ARBA00012980"/>
    </source>
</evidence>
<evidence type="ECO:0000256" key="2">
    <source>
        <dbReference type="ARBA" id="ARBA00009776"/>
    </source>
</evidence>
<dbReference type="InterPro" id="IPR027417">
    <property type="entry name" value="P-loop_NTPase"/>
</dbReference>
<protein>
    <recommendedName>
        <fullName evidence="4">Thymidylate kinase</fullName>
        <ecNumber evidence="3">2.7.4.9</ecNumber>
    </recommendedName>
</protein>
<dbReference type="GO" id="GO:0005524">
    <property type="term" value="F:ATP binding"/>
    <property type="evidence" value="ECO:0007669"/>
    <property type="project" value="UniProtKB-KW"/>
</dbReference>
<dbReference type="NCBIfam" id="TIGR00041">
    <property type="entry name" value="DTMP_kinase"/>
    <property type="match status" value="1"/>
</dbReference>
<evidence type="ECO:0000256" key="4">
    <source>
        <dbReference type="ARBA" id="ARBA00017144"/>
    </source>
</evidence>
<comment type="caution">
    <text evidence="11">The sequence shown here is derived from an EMBL/GenBank/DDBJ whole genome shotgun (WGS) entry which is preliminary data.</text>
</comment>
<sequence>MGSKRAPFIVIEGLDRSGKTTQTALLQGRLEREGIPNKLLKFPDRTTTIGQMIDSYLKSASELDDHVIHLLFSANRWELASTIEKLLAEGVTVIADRYAFSGIAFSASKVESSASDPGTTIPKLPFEWCRAPDIGLPAPDEVLFLDIAPEQARLRGGYGEERYEKEEMQARVRQVFQHLGEETSSEKPQSERLAPGTKWTVIDAGKERDAVAENMWASVQSLVRGGLTQPVWKTVAE</sequence>
<organism evidence="11 12">
    <name type="scientific">Coprinellus micaceus</name>
    <name type="common">Glistening ink-cap mushroom</name>
    <name type="synonym">Coprinus micaceus</name>
    <dbReference type="NCBI Taxonomy" id="71717"/>
    <lineage>
        <taxon>Eukaryota</taxon>
        <taxon>Fungi</taxon>
        <taxon>Dikarya</taxon>
        <taxon>Basidiomycota</taxon>
        <taxon>Agaricomycotina</taxon>
        <taxon>Agaricomycetes</taxon>
        <taxon>Agaricomycetidae</taxon>
        <taxon>Agaricales</taxon>
        <taxon>Agaricineae</taxon>
        <taxon>Psathyrellaceae</taxon>
        <taxon>Coprinellus</taxon>
    </lineage>
</organism>
<proteinExistence type="inferred from homology"/>
<dbReference type="SUPFAM" id="SSF52540">
    <property type="entry name" value="P-loop containing nucleoside triphosphate hydrolases"/>
    <property type="match status" value="1"/>
</dbReference>
<evidence type="ECO:0000256" key="9">
    <source>
        <dbReference type="ARBA" id="ARBA00022840"/>
    </source>
</evidence>
<dbReference type="HAMAP" id="MF_00165">
    <property type="entry name" value="Thymidylate_kinase"/>
    <property type="match status" value="1"/>
</dbReference>
<dbReference type="GO" id="GO:0005634">
    <property type="term" value="C:nucleus"/>
    <property type="evidence" value="ECO:0007669"/>
    <property type="project" value="TreeGrafter"/>
</dbReference>
<dbReference type="Pfam" id="PF02223">
    <property type="entry name" value="Thymidylate_kin"/>
    <property type="match status" value="1"/>
</dbReference>
<dbReference type="CDD" id="cd01672">
    <property type="entry name" value="TMPK"/>
    <property type="match status" value="1"/>
</dbReference>
<dbReference type="GO" id="GO:0005829">
    <property type="term" value="C:cytosol"/>
    <property type="evidence" value="ECO:0007669"/>
    <property type="project" value="TreeGrafter"/>
</dbReference>
<comment type="similarity">
    <text evidence="2">Belongs to the thymidylate kinase family.</text>
</comment>
<dbReference type="GO" id="GO:0006235">
    <property type="term" value="P:dTTP biosynthetic process"/>
    <property type="evidence" value="ECO:0007669"/>
    <property type="project" value="TreeGrafter"/>
</dbReference>
<dbReference type="GO" id="GO:0004798">
    <property type="term" value="F:dTMP kinase activity"/>
    <property type="evidence" value="ECO:0007669"/>
    <property type="project" value="UniProtKB-EC"/>
</dbReference>
<dbReference type="GO" id="GO:0004550">
    <property type="term" value="F:nucleoside diphosphate kinase activity"/>
    <property type="evidence" value="ECO:0007669"/>
    <property type="project" value="TreeGrafter"/>
</dbReference>
<evidence type="ECO:0000256" key="1">
    <source>
        <dbReference type="ARBA" id="ARBA00004992"/>
    </source>
</evidence>
<keyword evidence="12" id="KW-1185">Reference proteome</keyword>
<keyword evidence="5" id="KW-0808">Transferase</keyword>
<dbReference type="EMBL" id="QPFP01000028">
    <property type="protein sequence ID" value="TEB29328.1"/>
    <property type="molecule type" value="Genomic_DNA"/>
</dbReference>
<dbReference type="PANTHER" id="PTHR10344:SF1">
    <property type="entry name" value="THYMIDYLATE KINASE"/>
    <property type="match status" value="1"/>
</dbReference>
<dbReference type="GO" id="GO:0006233">
    <property type="term" value="P:dTDP biosynthetic process"/>
    <property type="evidence" value="ECO:0007669"/>
    <property type="project" value="InterPro"/>
</dbReference>
<dbReference type="FunFam" id="3.40.50.300:FF:000679">
    <property type="entry name" value="Thymidylate kinase"/>
    <property type="match status" value="1"/>
</dbReference>
<comment type="pathway">
    <text evidence="1">Pyrimidine metabolism; dTTP biosynthesis.</text>
</comment>
<evidence type="ECO:0000256" key="8">
    <source>
        <dbReference type="ARBA" id="ARBA00022777"/>
    </source>
</evidence>
<evidence type="ECO:0000256" key="6">
    <source>
        <dbReference type="ARBA" id="ARBA00022727"/>
    </source>
</evidence>
<keyword evidence="9" id="KW-0067">ATP-binding</keyword>
<dbReference type="AlphaFoldDB" id="A0A4Y7T5V2"/>
<name>A0A4Y7T5V2_COPMI</name>
<keyword evidence="7" id="KW-0547">Nucleotide-binding</keyword>
<gene>
    <name evidence="11" type="ORF">FA13DRAFT_1665794</name>
</gene>
<dbReference type="Gene3D" id="3.40.50.300">
    <property type="entry name" value="P-loop containing nucleotide triphosphate hydrolases"/>
    <property type="match status" value="1"/>
</dbReference>
<feature type="domain" description="Thymidylate kinase-like" evidence="10">
    <location>
        <begin position="11"/>
        <end position="180"/>
    </location>
</feature>
<dbReference type="EC" id="2.7.4.9" evidence="3"/>
<dbReference type="InterPro" id="IPR039430">
    <property type="entry name" value="Thymidylate_kin-like_dom"/>
</dbReference>